<evidence type="ECO:0000313" key="6">
    <source>
        <dbReference type="EMBL" id="EGD77228.1"/>
    </source>
</evidence>
<dbReference type="InterPro" id="IPR000922">
    <property type="entry name" value="Lectin_gal-bd_dom"/>
</dbReference>
<dbReference type="SUPFAM" id="SSF48208">
    <property type="entry name" value="Six-hairpin glycosidases"/>
    <property type="match status" value="1"/>
</dbReference>
<evidence type="ECO:0000256" key="4">
    <source>
        <dbReference type="SAM" id="SignalP"/>
    </source>
</evidence>
<feature type="region of interest" description="Disordered" evidence="3">
    <location>
        <begin position="950"/>
        <end position="969"/>
    </location>
</feature>
<dbReference type="InterPro" id="IPR008902">
    <property type="entry name" value="Rhamnosid_concanavalin"/>
</dbReference>
<proteinExistence type="predicted"/>
<dbReference type="InParanoid" id="F2UJC9"/>
<dbReference type="OMA" id="FWEMGLL"/>
<dbReference type="GO" id="GO:0030246">
    <property type="term" value="F:carbohydrate binding"/>
    <property type="evidence" value="ECO:0007669"/>
    <property type="project" value="InterPro"/>
</dbReference>
<evidence type="ECO:0000256" key="2">
    <source>
        <dbReference type="ARBA" id="ARBA00012652"/>
    </source>
</evidence>
<dbReference type="eggNOG" id="KOG0496">
    <property type="taxonomic scope" value="Eukaryota"/>
</dbReference>
<dbReference type="PANTHER" id="PTHR33307">
    <property type="entry name" value="ALPHA-RHAMNOSIDASE (EUROFUNG)"/>
    <property type="match status" value="1"/>
</dbReference>
<organism evidence="7">
    <name type="scientific">Salpingoeca rosetta (strain ATCC 50818 / BSB-021)</name>
    <dbReference type="NCBI Taxonomy" id="946362"/>
    <lineage>
        <taxon>Eukaryota</taxon>
        <taxon>Choanoflagellata</taxon>
        <taxon>Craspedida</taxon>
        <taxon>Salpingoecidae</taxon>
        <taxon>Salpingoeca</taxon>
    </lineage>
</organism>
<dbReference type="InterPro" id="IPR012341">
    <property type="entry name" value="6hp_glycosidase-like_sf"/>
</dbReference>
<dbReference type="Proteomes" id="UP000007799">
    <property type="component" value="Unassembled WGS sequence"/>
</dbReference>
<feature type="region of interest" description="Disordered" evidence="3">
    <location>
        <begin position="26"/>
        <end position="49"/>
    </location>
</feature>
<dbReference type="GO" id="GO:0005975">
    <property type="term" value="P:carbohydrate metabolic process"/>
    <property type="evidence" value="ECO:0007669"/>
    <property type="project" value="InterPro"/>
</dbReference>
<dbReference type="InterPro" id="IPR035396">
    <property type="entry name" value="Bac_rhamnosid6H"/>
</dbReference>
<dbReference type="OrthoDB" id="426354at2759"/>
<keyword evidence="7" id="KW-1185">Reference proteome</keyword>
<dbReference type="Gene3D" id="1.50.10.10">
    <property type="match status" value="1"/>
</dbReference>
<dbReference type="Pfam" id="PF02140">
    <property type="entry name" value="SUEL_Lectin"/>
    <property type="match status" value="1"/>
</dbReference>
<dbReference type="GO" id="GO:0030596">
    <property type="term" value="F:alpha-L-rhamnosidase activity"/>
    <property type="evidence" value="ECO:0007669"/>
    <property type="project" value="UniProtKB-EC"/>
</dbReference>
<dbReference type="KEGG" id="sre:PTSG_08321"/>
<dbReference type="RefSeq" id="XP_004990572.1">
    <property type="nucleotide sequence ID" value="XM_004990515.1"/>
</dbReference>
<dbReference type="EMBL" id="GL832977">
    <property type="protein sequence ID" value="EGD77228.1"/>
    <property type="molecule type" value="Genomic_DNA"/>
</dbReference>
<dbReference type="PROSITE" id="PS50228">
    <property type="entry name" value="SUEL_LECTIN"/>
    <property type="match status" value="1"/>
</dbReference>
<dbReference type="Pfam" id="PF08531">
    <property type="entry name" value="Bac_rhamnosid_N"/>
    <property type="match status" value="1"/>
</dbReference>
<dbReference type="Gene3D" id="2.60.120.260">
    <property type="entry name" value="Galactose-binding domain-like"/>
    <property type="match status" value="2"/>
</dbReference>
<dbReference type="Pfam" id="PF05592">
    <property type="entry name" value="Bac_rhamnosid"/>
    <property type="match status" value="1"/>
</dbReference>
<evidence type="ECO:0000256" key="1">
    <source>
        <dbReference type="ARBA" id="ARBA00001445"/>
    </source>
</evidence>
<name>F2UJC9_SALR5</name>
<protein>
    <recommendedName>
        <fullName evidence="2">alpha-L-rhamnosidase</fullName>
        <ecNumber evidence="2">3.2.1.40</ecNumber>
    </recommendedName>
</protein>
<dbReference type="InterPro" id="IPR013737">
    <property type="entry name" value="Bac_rhamnosid_N"/>
</dbReference>
<dbReference type="PANTHER" id="PTHR33307:SF6">
    <property type="entry name" value="ALPHA-RHAMNOSIDASE (EUROFUNG)-RELATED"/>
    <property type="match status" value="1"/>
</dbReference>
<gene>
    <name evidence="6" type="ORF">PTSG_08321</name>
</gene>
<accession>F2UJC9</accession>
<dbReference type="InterPro" id="IPR008928">
    <property type="entry name" value="6-hairpin_glycosidase_sf"/>
</dbReference>
<dbReference type="Pfam" id="PF17389">
    <property type="entry name" value="Bac_rhamnosid6H"/>
    <property type="match status" value="1"/>
</dbReference>
<dbReference type="InterPro" id="IPR016007">
    <property type="entry name" value="Alpha_rhamnosid"/>
</dbReference>
<dbReference type="CDD" id="cd22842">
    <property type="entry name" value="Gal_Rha_Lectin_BGal"/>
    <property type="match status" value="1"/>
</dbReference>
<evidence type="ECO:0000313" key="7">
    <source>
        <dbReference type="Proteomes" id="UP000007799"/>
    </source>
</evidence>
<reference evidence="6" key="1">
    <citation type="submission" date="2009-08" db="EMBL/GenBank/DDBJ databases">
        <title>Annotation of Salpingoeca rosetta.</title>
        <authorList>
            <consortium name="The Broad Institute Genome Sequencing Platform"/>
            <person name="Russ C."/>
            <person name="Cuomo C."/>
            <person name="Burger G."/>
            <person name="Gray M.W."/>
            <person name="Holland P.W.H."/>
            <person name="King N."/>
            <person name="Lang F.B.F."/>
            <person name="Roger A.J."/>
            <person name="Ruiz-Trillo I."/>
            <person name="Young S.K."/>
            <person name="Zeng Q."/>
            <person name="Gargeya S."/>
            <person name="Alvarado L."/>
            <person name="Berlin A."/>
            <person name="Chapman S.B."/>
            <person name="Chen Z."/>
            <person name="Freedman E."/>
            <person name="Gellesch M."/>
            <person name="Goldberg J."/>
            <person name="Griggs A."/>
            <person name="Gujja S."/>
            <person name="Heilman E."/>
            <person name="Heiman D."/>
            <person name="Howarth C."/>
            <person name="Mehta T."/>
            <person name="Neiman D."/>
            <person name="Pearson M."/>
            <person name="Roberts A."/>
            <person name="Saif S."/>
            <person name="Shea T."/>
            <person name="Shenoy N."/>
            <person name="Sisk P."/>
            <person name="Stolte C."/>
            <person name="Sykes S."/>
            <person name="White J."/>
            <person name="Yandava C."/>
            <person name="Haas B."/>
            <person name="Nusbaum C."/>
            <person name="Birren B."/>
        </authorList>
    </citation>
    <scope>NUCLEOTIDE SEQUENCE [LARGE SCALE GENOMIC DNA]</scope>
    <source>
        <strain evidence="6">ATCC 50818</strain>
    </source>
</reference>
<dbReference type="GeneID" id="16071130"/>
<dbReference type="EC" id="3.2.1.40" evidence="2"/>
<feature type="chain" id="PRO_5003287725" description="alpha-L-rhamnosidase" evidence="4">
    <location>
        <begin position="22"/>
        <end position="1112"/>
    </location>
</feature>
<comment type="catalytic activity">
    <reaction evidence="1">
        <text>Hydrolysis of terminal non-reducing alpha-L-rhamnose residues in alpha-L-rhamnosides.</text>
        <dbReference type="EC" id="3.2.1.40"/>
    </reaction>
</comment>
<dbReference type="AlphaFoldDB" id="F2UJC9"/>
<sequence>MKRLFVFVFGLVLSAVVGVTATATGTSARGSACQPPSLTGDGSGSTSSATLHVNELRSSSAPAVVDVSEYVTLAWERAHSTPTETQQAYWISITDSQGRSVACVQQHNTSTPHHVLEPRTFEHGEHTATLRWQDSKGQWSLPATATFEVADPNWGGSQWIGDGRRFHAEVTLSAAPETAKLYISGIGFYKLYINGVDIDTGAVLNGAWSVWNARVLFDSINVAPYLKSGTNAIGVMLGGGWRNTTQFPPQSHKSSCDAHNRLLRAVLEVNGSPVLRTNTTWMMSSTAPITDDSIYNGETYDARLESDKWKLPHFTPSPSSDWTHATQYDSCFSPTMTARSFPPIKVQEVRPPVNINKLTACPQAKVGGLAAENTDLVLTCASGTISGIEFASFGTPTGSCGNFSKGSCDAASTMKIVQSMCVGKSSCTIPATDTTFGDPCYGTAKVLAVQATGCSASPYFVVDFGENLSGLTRISVRGSAGTVVTLRHAEVLQHPPYGPADGNIYTGNLRTAKATDTYILRGDADGEEYIPSFTYHGFRYVEVRGYPGELKSENISQLHFRTDNQLISSFKSSSKVLNAIQYGAYRGQGSNMMSVPTDCDQRDERLGWMGDASLSADSFALNYASKTFMSSFVRSIVDDQDPASGSLPDVVPYQRYGGQPADPSWSAAFPQNVWVRYKHGGDTTMAKQWWHQLGFYVANLEAQVAAAKGFSNWKPPYGDWVPAGKKVDGQVCSAFSFIMAAQQMSELAAAIGNTTAAHDYASLADSLRQKYRAAFYHSSTNCFDDCGQTATALSLFVGAVPSDHVNASVASLLTDIEKQNNNHVTVGIIGAKALFPVLSEYGAQKQAVALAEQTSQPSWGYMFFNTIEPATSSVWELWDSPTQGPGMNSRNHHMFSSISGWLITYVGGLRHVACGSTLLMAPAFHGLSSTSVSLNTTCGRVAVSHVQIGGTHRASVPRDPTSTSSLSSSPAVLSCGGDGGGVIASVSNAAVTRGPNATCAVDITAIVARQCAGAQECELDWTSLPPACDGDTTAPSHVPHLHTTFTCSVPARHTVTAVVPVGERAQLFLPTTVGTAIRTPHAATSLELTTFDGVPAYTAVLPGGVHTWTFSE</sequence>
<evidence type="ECO:0000256" key="3">
    <source>
        <dbReference type="SAM" id="MobiDB-lite"/>
    </source>
</evidence>
<dbReference type="STRING" id="946362.F2UJC9"/>
<feature type="domain" description="SUEL-type lectin" evidence="5">
    <location>
        <begin position="370"/>
        <end position="451"/>
    </location>
</feature>
<evidence type="ECO:0000259" key="5">
    <source>
        <dbReference type="PROSITE" id="PS50228"/>
    </source>
</evidence>
<feature type="compositionally biased region" description="Low complexity" evidence="3">
    <location>
        <begin position="960"/>
        <end position="969"/>
    </location>
</feature>
<keyword evidence="4" id="KW-0732">Signal</keyword>
<feature type="signal peptide" evidence="4">
    <location>
        <begin position="1"/>
        <end position="21"/>
    </location>
</feature>